<keyword evidence="4" id="KW-1185">Reference proteome</keyword>
<comment type="caution">
    <text evidence="3">The sequence shown here is derived from an EMBL/GenBank/DDBJ whole genome shotgun (WGS) entry which is preliminary data.</text>
</comment>
<dbReference type="Pfam" id="PF09972">
    <property type="entry name" value="DUF2207"/>
    <property type="match status" value="1"/>
</dbReference>
<keyword evidence="1" id="KW-0732">Signal</keyword>
<organism evidence="3 4">
    <name type="scientific">Leptolyngbya cf. ectocarpi LEGE 11479</name>
    <dbReference type="NCBI Taxonomy" id="1828722"/>
    <lineage>
        <taxon>Bacteria</taxon>
        <taxon>Bacillati</taxon>
        <taxon>Cyanobacteriota</taxon>
        <taxon>Cyanophyceae</taxon>
        <taxon>Leptolyngbyales</taxon>
        <taxon>Leptolyngbyaceae</taxon>
        <taxon>Leptolyngbya group</taxon>
        <taxon>Leptolyngbya</taxon>
    </lineage>
</organism>
<feature type="domain" description="DUF2207" evidence="2">
    <location>
        <begin position="39"/>
        <end position="210"/>
    </location>
</feature>
<accession>A0A928X025</accession>
<feature type="non-terminal residue" evidence="3">
    <location>
        <position position="223"/>
    </location>
</feature>
<dbReference type="InterPro" id="IPR018702">
    <property type="entry name" value="DUF2207"/>
</dbReference>
<dbReference type="AlphaFoldDB" id="A0A928X025"/>
<sequence>MTILKRFTNWRSFIAAALACFLCITTGLAQAATPFFWDSIDVDITLETNGDFWVSETQKYVFTADHTNERYRYIPLDGIDTITDVTVSENNEPLPVETGTRNNNYWMRWQHPLNAPDTHTFVLKYRVVGGIQTKGNRSQLYWNALFPERSAPINRGQVTVHVPEALAGQISNFQGEGVMSRDLKIDSNTYEFVAEGSLEPQQALNVRLEFPASILNISQAQTD</sequence>
<evidence type="ECO:0000256" key="1">
    <source>
        <dbReference type="SAM" id="SignalP"/>
    </source>
</evidence>
<evidence type="ECO:0000313" key="4">
    <source>
        <dbReference type="Proteomes" id="UP000615026"/>
    </source>
</evidence>
<feature type="signal peptide" evidence="1">
    <location>
        <begin position="1"/>
        <end position="31"/>
    </location>
</feature>
<dbReference type="RefSeq" id="WP_193992349.1">
    <property type="nucleotide sequence ID" value="NZ_JADEXP010000047.1"/>
</dbReference>
<dbReference type="EMBL" id="JADEXP010000047">
    <property type="protein sequence ID" value="MBE9066534.1"/>
    <property type="molecule type" value="Genomic_DNA"/>
</dbReference>
<protein>
    <submittedName>
        <fullName evidence="3">DUF2207 domain-containing protein</fullName>
    </submittedName>
</protein>
<dbReference type="Proteomes" id="UP000615026">
    <property type="component" value="Unassembled WGS sequence"/>
</dbReference>
<name>A0A928X025_LEPEC</name>
<gene>
    <name evidence="3" type="ORF">IQ260_07700</name>
</gene>
<reference evidence="3" key="1">
    <citation type="submission" date="2020-10" db="EMBL/GenBank/DDBJ databases">
        <authorList>
            <person name="Castelo-Branco R."/>
            <person name="Eusebio N."/>
            <person name="Adriana R."/>
            <person name="Vieira A."/>
            <person name="Brugerolle De Fraissinette N."/>
            <person name="Rezende De Castro R."/>
            <person name="Schneider M.P."/>
            <person name="Vasconcelos V."/>
            <person name="Leao P.N."/>
        </authorList>
    </citation>
    <scope>NUCLEOTIDE SEQUENCE</scope>
    <source>
        <strain evidence="3">LEGE 11479</strain>
    </source>
</reference>
<evidence type="ECO:0000313" key="3">
    <source>
        <dbReference type="EMBL" id="MBE9066534.1"/>
    </source>
</evidence>
<evidence type="ECO:0000259" key="2">
    <source>
        <dbReference type="Pfam" id="PF09972"/>
    </source>
</evidence>
<feature type="chain" id="PRO_5037158498" evidence="1">
    <location>
        <begin position="32"/>
        <end position="223"/>
    </location>
</feature>
<proteinExistence type="predicted"/>